<dbReference type="PANTHER" id="PTHR43346">
    <property type="entry name" value="LIGAND BINDING DOMAIN PROTEIN, PUTATIVE (AFU_ORTHOLOGUE AFUA_6G14370)-RELATED"/>
    <property type="match status" value="1"/>
</dbReference>
<dbReference type="InterPro" id="IPR014710">
    <property type="entry name" value="RmlC-like_jellyroll"/>
</dbReference>
<feature type="domain" description="Cupin type-2" evidence="1">
    <location>
        <begin position="31"/>
        <end position="99"/>
    </location>
</feature>
<keyword evidence="2" id="KW-0413">Isomerase</keyword>
<name>A0A0G0UGW4_9BACT</name>
<dbReference type="InterPro" id="IPR052538">
    <property type="entry name" value="Flavonoid_dioxygenase-like"/>
</dbReference>
<dbReference type="Pfam" id="PF07883">
    <property type="entry name" value="Cupin_2"/>
    <property type="match status" value="1"/>
</dbReference>
<organism evidence="2 3">
    <name type="scientific">Candidatus Uhrbacteria bacterium GW2011_GWC2_41_11</name>
    <dbReference type="NCBI Taxonomy" id="1618985"/>
    <lineage>
        <taxon>Bacteria</taxon>
        <taxon>Candidatus Uhriibacteriota</taxon>
    </lineage>
</organism>
<evidence type="ECO:0000313" key="2">
    <source>
        <dbReference type="EMBL" id="KKR86726.1"/>
    </source>
</evidence>
<evidence type="ECO:0000259" key="1">
    <source>
        <dbReference type="Pfam" id="PF07883"/>
    </source>
</evidence>
<sequence>MSYITNIVEVVAKNTNFRTVLYTATKSQLVVMNIPPGENVGEETHAHVEQILFFQSGNGKAILDGQESPVKAGNLIIVSPGTKHNFINTGIEPLIIATIYVPPNHIDGRIHKTKADAVADMADEEFGEAIV</sequence>
<protein>
    <submittedName>
        <fullName evidence="2">Mannose-6-phosphate isomerase</fullName>
    </submittedName>
</protein>
<dbReference type="CDD" id="cd02223">
    <property type="entry name" value="cupin_Bh2720-like"/>
    <property type="match status" value="1"/>
</dbReference>
<comment type="caution">
    <text evidence="2">The sequence shown here is derived from an EMBL/GenBank/DDBJ whole genome shotgun (WGS) entry which is preliminary data.</text>
</comment>
<dbReference type="InterPro" id="IPR013096">
    <property type="entry name" value="Cupin_2"/>
</dbReference>
<dbReference type="InterPro" id="IPR011051">
    <property type="entry name" value="RmlC_Cupin_sf"/>
</dbReference>
<dbReference type="Gene3D" id="2.60.120.10">
    <property type="entry name" value="Jelly Rolls"/>
    <property type="match status" value="1"/>
</dbReference>
<gene>
    <name evidence="2" type="ORF">UU35_C0009G0013</name>
</gene>
<dbReference type="SUPFAM" id="SSF51182">
    <property type="entry name" value="RmlC-like cupins"/>
    <property type="match status" value="1"/>
</dbReference>
<dbReference type="AlphaFoldDB" id="A0A0G0UGW4"/>
<dbReference type="PANTHER" id="PTHR43346:SF1">
    <property type="entry name" value="QUERCETIN 2,3-DIOXYGENASE-RELATED"/>
    <property type="match status" value="1"/>
</dbReference>
<evidence type="ECO:0000313" key="3">
    <source>
        <dbReference type="Proteomes" id="UP000034616"/>
    </source>
</evidence>
<reference evidence="2 3" key="1">
    <citation type="journal article" date="2015" name="Nature">
        <title>rRNA introns, odd ribosomes, and small enigmatic genomes across a large radiation of phyla.</title>
        <authorList>
            <person name="Brown C.T."/>
            <person name="Hug L.A."/>
            <person name="Thomas B.C."/>
            <person name="Sharon I."/>
            <person name="Castelle C.J."/>
            <person name="Singh A."/>
            <person name="Wilkins M.J."/>
            <person name="Williams K.H."/>
            <person name="Banfield J.F."/>
        </authorList>
    </citation>
    <scope>NUCLEOTIDE SEQUENCE [LARGE SCALE GENOMIC DNA]</scope>
</reference>
<proteinExistence type="predicted"/>
<accession>A0A0G0UGW4</accession>
<dbReference type="Proteomes" id="UP000034616">
    <property type="component" value="Unassembled WGS sequence"/>
</dbReference>
<dbReference type="GO" id="GO:0016853">
    <property type="term" value="F:isomerase activity"/>
    <property type="evidence" value="ECO:0007669"/>
    <property type="project" value="UniProtKB-KW"/>
</dbReference>
<dbReference type="EMBL" id="LCAH01000009">
    <property type="protein sequence ID" value="KKR86726.1"/>
    <property type="molecule type" value="Genomic_DNA"/>
</dbReference>